<accession>A0ABV8LYS7</accession>
<reference evidence="2" key="1">
    <citation type="journal article" date="2019" name="Int. J. Syst. Evol. Microbiol.">
        <title>The Global Catalogue of Microorganisms (GCM) 10K type strain sequencing project: providing services to taxonomists for standard genome sequencing and annotation.</title>
        <authorList>
            <consortium name="The Broad Institute Genomics Platform"/>
            <consortium name="The Broad Institute Genome Sequencing Center for Infectious Disease"/>
            <person name="Wu L."/>
            <person name="Ma J."/>
        </authorList>
    </citation>
    <scope>NUCLEOTIDE SEQUENCE [LARGE SCALE GENOMIC DNA]</scope>
    <source>
        <strain evidence="2">CGMCC 4.7289</strain>
    </source>
</reference>
<dbReference type="Proteomes" id="UP001595816">
    <property type="component" value="Unassembled WGS sequence"/>
</dbReference>
<evidence type="ECO:0000313" key="2">
    <source>
        <dbReference type="Proteomes" id="UP001595816"/>
    </source>
</evidence>
<dbReference type="EMBL" id="JBHSAY010000029">
    <property type="protein sequence ID" value="MFC4136261.1"/>
    <property type="molecule type" value="Genomic_DNA"/>
</dbReference>
<name>A0ABV8LYS7_9ACTN</name>
<dbReference type="Gene3D" id="3.30.930.10">
    <property type="entry name" value="Bira Bifunctional Protein, Domain 2"/>
    <property type="match status" value="1"/>
</dbReference>
<evidence type="ECO:0000313" key="1">
    <source>
        <dbReference type="EMBL" id="MFC4136261.1"/>
    </source>
</evidence>
<organism evidence="1 2">
    <name type="scientific">Hamadaea flava</name>
    <dbReference type="NCBI Taxonomy" id="1742688"/>
    <lineage>
        <taxon>Bacteria</taxon>
        <taxon>Bacillati</taxon>
        <taxon>Actinomycetota</taxon>
        <taxon>Actinomycetes</taxon>
        <taxon>Micromonosporales</taxon>
        <taxon>Micromonosporaceae</taxon>
        <taxon>Hamadaea</taxon>
    </lineage>
</organism>
<evidence type="ECO:0008006" key="3">
    <source>
        <dbReference type="Google" id="ProtNLM"/>
    </source>
</evidence>
<dbReference type="RefSeq" id="WP_253751203.1">
    <property type="nucleotide sequence ID" value="NZ_JAMZDZ010000001.1"/>
</dbReference>
<comment type="caution">
    <text evidence="1">The sequence shown here is derived from an EMBL/GenBank/DDBJ whole genome shotgun (WGS) entry which is preliminary data.</text>
</comment>
<dbReference type="SUPFAM" id="SSF55681">
    <property type="entry name" value="Class II aaRS and biotin synthetases"/>
    <property type="match status" value="1"/>
</dbReference>
<gene>
    <name evidence="1" type="ORF">ACFOZ4_37115</name>
</gene>
<dbReference type="InterPro" id="IPR045864">
    <property type="entry name" value="aa-tRNA-synth_II/BPL/LPL"/>
</dbReference>
<sequence>MTTLADLTDLGLRWDAYGQSGLSGPLLRLADDLDLALRRLAGSWDAVEEQPPATLPAADLTSHLRAFPHQATFTMGLEPGDVNLGEFADGPVVDPAGSVVLTRTGPVTTVLTPAACFHVYAQRRGVQLAEAAYVTTRSTCFRREERYEPLQRQWSFAMREIVCLGTSAEAASFLTDTRTLADDFSRLVDLPLDWSPATDPFFRPHLQPGFLMQRVQLVKHEAAYGALALASANRHHSHFGSTFGISRDGVPASTACVAFGLERWLYALVDRHGTDPGSWPDLVAAAEQAVAR</sequence>
<keyword evidence="2" id="KW-1185">Reference proteome</keyword>
<proteinExistence type="predicted"/>
<protein>
    <recommendedName>
        <fullName evidence="3">Aminoacyl-transfer RNA synthetases class-II family profile domain-containing protein</fullName>
    </recommendedName>
</protein>